<reference evidence="1 2" key="1">
    <citation type="submission" date="2015-07" db="EMBL/GenBank/DDBJ databases">
        <authorList>
            <person name="Noorani M."/>
        </authorList>
    </citation>
    <scope>NUCLEOTIDE SEQUENCE [LARGE SCALE GENOMIC DNA]</scope>
    <source>
        <strain evidence="1">BBA 69670</strain>
    </source>
</reference>
<dbReference type="EMBL" id="CYGV01001191">
    <property type="protein sequence ID" value="CUA70727.1"/>
    <property type="molecule type" value="Genomic_DNA"/>
</dbReference>
<dbReference type="InterPro" id="IPR032675">
    <property type="entry name" value="LRR_dom_sf"/>
</dbReference>
<accession>A0A0K6FXK3</accession>
<dbReference type="Proteomes" id="UP000044841">
    <property type="component" value="Unassembled WGS sequence"/>
</dbReference>
<sequence length="328" mass="37364">MELIKLLQTQCPLKIVYLRVPDDFDFRSNNGKSRYLTLLEFKNLTSFTLLFDHSLPGDGDLKLLEPLKTIAVNSPMLKDLALNFKYMPVTLEHVISSLGVDFTLPCLEGFHLSGCPDSDSEWGNMRLPRPPGNGAGQFQAFISRHPRLEELEINCPFFPEFRADFDPGVLARGLPELTLFSGPYFLCQHILHSRIAEQICDLTISNWEPELIDPNEDLADERYLPELQRLAIELENIPIAKKILNTVLLAAEGLDNLHTPAMHQQYHEDFLKLLTFTPELQYICLWNYDSYMNADDAPVPSGFNRTELVAAIQNIFPEVVIECLGDWN</sequence>
<evidence type="ECO:0000313" key="1">
    <source>
        <dbReference type="EMBL" id="CUA70727.1"/>
    </source>
</evidence>
<name>A0A0K6FXK3_9AGAM</name>
<organism evidence="1 2">
    <name type="scientific">Rhizoctonia solani</name>
    <dbReference type="NCBI Taxonomy" id="456999"/>
    <lineage>
        <taxon>Eukaryota</taxon>
        <taxon>Fungi</taxon>
        <taxon>Dikarya</taxon>
        <taxon>Basidiomycota</taxon>
        <taxon>Agaricomycotina</taxon>
        <taxon>Agaricomycetes</taxon>
        <taxon>Cantharellales</taxon>
        <taxon>Ceratobasidiaceae</taxon>
        <taxon>Rhizoctonia</taxon>
    </lineage>
</organism>
<evidence type="ECO:0000313" key="2">
    <source>
        <dbReference type="Proteomes" id="UP000044841"/>
    </source>
</evidence>
<proteinExistence type="predicted"/>
<dbReference type="Gene3D" id="3.80.10.10">
    <property type="entry name" value="Ribonuclease Inhibitor"/>
    <property type="match status" value="1"/>
</dbReference>
<dbReference type="AlphaFoldDB" id="A0A0K6FXK3"/>
<gene>
    <name evidence="1" type="ORF">RSOLAG22IIIB_09054</name>
</gene>
<keyword evidence="2" id="KW-1185">Reference proteome</keyword>
<protein>
    <submittedName>
        <fullName evidence="1">Uncharacterized protein</fullName>
    </submittedName>
</protein>